<evidence type="ECO:0000313" key="6">
    <source>
        <dbReference type="EMBL" id="AHB36680.1"/>
    </source>
</evidence>
<dbReference type="GO" id="GO:0004788">
    <property type="term" value="F:thiamine diphosphokinase activity"/>
    <property type="evidence" value="ECO:0007669"/>
    <property type="project" value="InterPro"/>
</dbReference>
<dbReference type="SMART" id="SM00983">
    <property type="entry name" value="TPK_B1_binding"/>
    <property type="match status" value="1"/>
</dbReference>
<evidence type="ECO:0000256" key="4">
    <source>
        <dbReference type="ARBA" id="ARBA00022840"/>
    </source>
</evidence>
<dbReference type="SUPFAM" id="SSF63999">
    <property type="entry name" value="Thiamin pyrophosphokinase, catalytic domain"/>
    <property type="match status" value="1"/>
</dbReference>
<keyword evidence="7" id="KW-1185">Reference proteome</keyword>
<evidence type="ECO:0000256" key="1">
    <source>
        <dbReference type="ARBA" id="ARBA00022679"/>
    </source>
</evidence>
<proteinExistence type="predicted"/>
<feature type="domain" description="Thiamin pyrophosphokinase thiamin-binding" evidence="5">
    <location>
        <begin position="134"/>
        <end position="201"/>
    </location>
</feature>
<dbReference type="GO" id="GO:0005524">
    <property type="term" value="F:ATP binding"/>
    <property type="evidence" value="ECO:0007669"/>
    <property type="project" value="UniProtKB-KW"/>
</dbReference>
<organism evidence="6 7">
    <name type="scientific">Spiroplasma apis B31</name>
    <dbReference type="NCBI Taxonomy" id="1276258"/>
    <lineage>
        <taxon>Bacteria</taxon>
        <taxon>Bacillati</taxon>
        <taxon>Mycoplasmatota</taxon>
        <taxon>Mollicutes</taxon>
        <taxon>Entomoplasmatales</taxon>
        <taxon>Spiroplasmataceae</taxon>
        <taxon>Spiroplasma</taxon>
    </lineage>
</organism>
<dbReference type="Proteomes" id="UP000018550">
    <property type="component" value="Chromosome"/>
</dbReference>
<dbReference type="InterPro" id="IPR007373">
    <property type="entry name" value="Thiamin_PyroPKinase_B1-bd"/>
</dbReference>
<dbReference type="STRING" id="1276258.SAPIS_v1c08350"/>
<dbReference type="PANTHER" id="PTHR41299:SF1">
    <property type="entry name" value="THIAMINE PYROPHOSPHOKINASE"/>
    <property type="match status" value="1"/>
</dbReference>
<evidence type="ECO:0000256" key="2">
    <source>
        <dbReference type="ARBA" id="ARBA00022741"/>
    </source>
</evidence>
<sequence length="205" mass="23698">MKNRIFIVTCENNLNLSLFDKNSIFIGVERGCIDIINKNIKLSFAVSDFDNVEENEMKLIEKNAESLTILDAQKDWLDGKEAIKLAKTLDYSEIIFICKPTKRMDMNLSVIDFVLRDDVKILNDNSYIFKLKVGSNKILFNQFQDYTYITLFAIENTTVTIENLKYEVQNLILEPYSTRAYSNCFSMNKDANIIVSKPAIIIFNK</sequence>
<dbReference type="InterPro" id="IPR036759">
    <property type="entry name" value="TPK_catalytic_sf"/>
</dbReference>
<evidence type="ECO:0000256" key="3">
    <source>
        <dbReference type="ARBA" id="ARBA00022777"/>
    </source>
</evidence>
<protein>
    <submittedName>
        <fullName evidence="6">Thiamine pyrophosphokinase</fullName>
    </submittedName>
</protein>
<dbReference type="InterPro" id="IPR053149">
    <property type="entry name" value="TPK"/>
</dbReference>
<dbReference type="RefSeq" id="WP_023790009.1">
    <property type="nucleotide sequence ID" value="NC_022998.1"/>
</dbReference>
<reference evidence="6 7" key="1">
    <citation type="journal article" date="2014" name="Genome Announc.">
        <title>Complete Genome Sequence of Spiroplasma apis B31T (ATCC 33834), a Bacterium Associated with May Disease of Honeybees (Apis mellifera).</title>
        <authorList>
            <person name="Ku C."/>
            <person name="Lo W.S."/>
            <person name="Chen L.L."/>
            <person name="Kuo C.H."/>
        </authorList>
    </citation>
    <scope>NUCLEOTIDE SEQUENCE [LARGE SCALE GENOMIC DNA]</scope>
    <source>
        <strain evidence="6">B31</strain>
    </source>
</reference>
<keyword evidence="2" id="KW-0547">Nucleotide-binding</keyword>
<dbReference type="InterPro" id="IPR007371">
    <property type="entry name" value="TPK_catalytic"/>
</dbReference>
<dbReference type="GO" id="GO:0009229">
    <property type="term" value="P:thiamine diphosphate biosynthetic process"/>
    <property type="evidence" value="ECO:0007669"/>
    <property type="project" value="InterPro"/>
</dbReference>
<accession>V5RLH0</accession>
<evidence type="ECO:0000313" key="7">
    <source>
        <dbReference type="Proteomes" id="UP000018550"/>
    </source>
</evidence>
<evidence type="ECO:0000259" key="5">
    <source>
        <dbReference type="SMART" id="SM00983"/>
    </source>
</evidence>
<keyword evidence="1" id="KW-0808">Transferase</keyword>
<keyword evidence="4" id="KW-0067">ATP-binding</keyword>
<dbReference type="AlphaFoldDB" id="V5RLH0"/>
<dbReference type="PATRIC" id="fig|1276258.3.peg.856"/>
<name>V5RLH0_SPIAP</name>
<keyword evidence="3 6" id="KW-0418">Kinase</keyword>
<dbReference type="Pfam" id="PF04263">
    <property type="entry name" value="TPK_catalytic"/>
    <property type="match status" value="1"/>
</dbReference>
<dbReference type="PANTHER" id="PTHR41299">
    <property type="entry name" value="THIAMINE PYROPHOSPHOKINASE"/>
    <property type="match status" value="1"/>
</dbReference>
<dbReference type="eggNOG" id="COG1564">
    <property type="taxonomic scope" value="Bacteria"/>
</dbReference>
<dbReference type="GO" id="GO:0030975">
    <property type="term" value="F:thiamine binding"/>
    <property type="evidence" value="ECO:0007669"/>
    <property type="project" value="InterPro"/>
</dbReference>
<dbReference type="KEGG" id="sapi:SAPIS_v1c08350"/>
<gene>
    <name evidence="6" type="primary">thiN</name>
    <name evidence="6" type="ORF">SAPIS_v1c08350</name>
</gene>
<dbReference type="Gene3D" id="3.40.50.10240">
    <property type="entry name" value="Thiamin pyrophosphokinase, catalytic domain"/>
    <property type="match status" value="1"/>
</dbReference>
<dbReference type="GO" id="GO:0016301">
    <property type="term" value="F:kinase activity"/>
    <property type="evidence" value="ECO:0007669"/>
    <property type="project" value="UniProtKB-KW"/>
</dbReference>
<dbReference type="EMBL" id="CP006682">
    <property type="protein sequence ID" value="AHB36680.1"/>
    <property type="molecule type" value="Genomic_DNA"/>
</dbReference>
<dbReference type="HOGENOM" id="CLU_044237_1_0_14"/>
<dbReference type="Pfam" id="PF04265">
    <property type="entry name" value="TPK_B1_binding"/>
    <property type="match status" value="1"/>
</dbReference>